<keyword evidence="1" id="KW-0802">TPR repeat</keyword>
<feature type="repeat" description="TPR" evidence="1">
    <location>
        <begin position="595"/>
        <end position="628"/>
    </location>
</feature>
<protein>
    <submittedName>
        <fullName evidence="2">Uncharacterized protein</fullName>
    </submittedName>
</protein>
<reference evidence="3" key="1">
    <citation type="submission" date="2017-05" db="EMBL/GenBank/DDBJ databases">
        <authorList>
            <person name="Kirkegaard R."/>
            <person name="Mcilroy J S."/>
        </authorList>
    </citation>
    <scope>NUCLEOTIDE SEQUENCE [LARGE SCALE GENOMIC DNA]</scope>
</reference>
<dbReference type="Gene3D" id="1.25.40.10">
    <property type="entry name" value="Tetratricopeptide repeat domain"/>
    <property type="match status" value="7"/>
</dbReference>
<evidence type="ECO:0000313" key="3">
    <source>
        <dbReference type="Proteomes" id="UP000195514"/>
    </source>
</evidence>
<dbReference type="PANTHER" id="PTHR12558:SF13">
    <property type="entry name" value="CELL DIVISION CYCLE PROTEIN 27 HOMOLOG"/>
    <property type="match status" value="1"/>
</dbReference>
<feature type="repeat" description="TPR" evidence="1">
    <location>
        <begin position="629"/>
        <end position="662"/>
    </location>
</feature>
<dbReference type="PANTHER" id="PTHR12558">
    <property type="entry name" value="CELL DIVISION CYCLE 16,23,27"/>
    <property type="match status" value="1"/>
</dbReference>
<feature type="repeat" description="TPR" evidence="1">
    <location>
        <begin position="1686"/>
        <end position="1719"/>
    </location>
</feature>
<dbReference type="KEGG" id="abat:CFX1CAM_1245"/>
<evidence type="ECO:0000256" key="1">
    <source>
        <dbReference type="PROSITE-ProRule" id="PRU00339"/>
    </source>
</evidence>
<dbReference type="Pfam" id="PF13181">
    <property type="entry name" value="TPR_8"/>
    <property type="match status" value="1"/>
</dbReference>
<dbReference type="Proteomes" id="UP000195514">
    <property type="component" value="Chromosome I"/>
</dbReference>
<dbReference type="SUPFAM" id="SSF48452">
    <property type="entry name" value="TPR-like"/>
    <property type="match status" value="6"/>
</dbReference>
<dbReference type="SMART" id="SM00028">
    <property type="entry name" value="TPR"/>
    <property type="match status" value="18"/>
</dbReference>
<organism evidence="2 3">
    <name type="scientific">Candidatus Brevifilum fermentans</name>
    <dbReference type="NCBI Taxonomy" id="1986204"/>
    <lineage>
        <taxon>Bacteria</taxon>
        <taxon>Bacillati</taxon>
        <taxon>Chloroflexota</taxon>
        <taxon>Anaerolineae</taxon>
        <taxon>Anaerolineales</taxon>
        <taxon>Anaerolineaceae</taxon>
        <taxon>Candidatus Brevifilum</taxon>
    </lineage>
</organism>
<name>A0A1Y6K8H7_9CHLR</name>
<sequence length="1810" mass="204094">MSLTAWLDLIRQRFSPNDGQILVKSLQQDPLVWQFIQGEDHSLPFFLNAPNDLASYAPMKMATWLIEQKIGLSIPDLGQCEINLPAQIKAAAAQALETVFNTSLPPADLYTAGLLALTLYERRMRRDTWKGLSEEIFINRNPQSILKNYRIWQTPFACLFSICHDFNDLIDEFISSPSDSIRQAFIPILLHTLITNPMDPDLLLDQLFEFAKQLTIDHQLENLGWLRDFNQEALQINLARQLLQTKNNREFFANVFSGIEAFDAVSADSDPLEKTVSYALPENVNRLAAFYFFTGNQRKAADTYQKVTEIFEFLKAQALFQTLADEKGHVAPTRWLEIIKSVPHSKQARLFYARSLIADGQFEDAHQQLTELPETIQQQLLLHQIDGEDKEIINAAIKSHTPSSKWSHRKKQPLASYYVHQPHLSPEAGILLAIQKADCRGDRLHWLEKYLRSNSNDLQAISIARDLYDESNQIEKSIELTSYLERIEPTEIAHKRSLARLYARAERWQDAFTFLQTFINSMESSEIEDLEMYAEAAVRTQQTETAISICQNILQRYEKNPKALVLLGEIYHLKGDPLKAIQHMESVLDLIPTEPDAWLTMAWLWAENDQTDRALETLKKSIKVVPNQPRLLRALGKAQDANQEYAEALAAYKQAYELDSQHTEGKIELADIYFRLGQPEHAYPLMEAFSDNYEQNPIAAKLLGHILLALEQVVSAEPLLLFAAEKFPEDVQTVVAASHLVLDRLESDPEQETGRVLDRVNAILLQASHIHADQSVITRLLADVERLNGQHQSAFNVYTRLAKAAEQHNLLGDWRLKYGLGQAAMGLADPEVGLAALQDALDIQPSNLIIRHALADAFQATDLPGKAHAMAKSALIMAPQDLNNILWYAGFKTRANDPEEAVRALKEALQLSPHRSELRLWLAKALISAGLLEEAQENVVDFIVSPPPNPDLLHQAAYVCVHLNDLENAAQALEKALQIYPDFNPLMVMDLAIIYALQGQHKQALDALDIEQSLISQYPQIAILTADLFSNIGEYEHACAALISIDDSALKTLETDTTPPLLISKSPLLYSHDLTLDGYHLRLGYLFRALGHFEESLEHLTLTHQRNKGDIKLTNAIIETAMVGLDHKPVLEITQHITPSELLKNKDSHDLLDLICSQIEVFLYQENYEKALERFLLLADVDLTYPRVLAIKSRFAANNGDFDTAKKHLSEAIKNLNTTFGNHSTRSLPEIFRKMINQHSISEACLALDEYLDAIQAWSKVYGQFDTQPLFNWRYLYALVTAAEVQQIASAVSITTHSPGSACLSEEHHTTAERLLVNIHSKVPQDQIICMKARIESAFTGIWPVHLNVDACLQGPEEAAAVLIGSEDDNLIRDILEAYSNDVKVLQAYGVYALRHGRHDAIPLIEKALKIDPANPINHALLAYLSLDQPAQAIDSIETALSLWPEEPDWHILAADLHARLSHPDLAEKHIQSALEYQPENAYYWQKSASLNVQTNNFVQAKSDLEKSTAYRSDDPKSWVAMAEVNRRMGDISDALFSIRKASQLDPDDVHLVEMEMKLLFEQNNFSDLESRATAVLTEHSENETALIYLARALAKQGKFAQALSTLIQNLDKDPDNTRVALEYLKIKKEQVGVEKALPDLIVLAQNNPKDPAVLTSLTEWLIQANRITEAEKVAQTTLRFAPDRAEIHLMLGRLQRAKGDLDQAITHLSQAITLDDTLIEAYIELGKTYQERRDVEKAIEIFDKGSQANKSDPRPYYYAGLALKEIKDYPGAELMLKTAKKYSPDDSNIIRQLGVVTALNLVNNLREVR</sequence>
<gene>
    <name evidence="2" type="ORF">CFX1CAM_1245</name>
</gene>
<dbReference type="PROSITE" id="PS50005">
    <property type="entry name" value="TPR"/>
    <property type="match status" value="8"/>
</dbReference>
<keyword evidence="3" id="KW-1185">Reference proteome</keyword>
<feature type="repeat" description="TPR" evidence="1">
    <location>
        <begin position="950"/>
        <end position="983"/>
    </location>
</feature>
<feature type="repeat" description="TPR" evidence="1">
    <location>
        <begin position="1720"/>
        <end position="1753"/>
    </location>
</feature>
<dbReference type="InterPro" id="IPR019734">
    <property type="entry name" value="TPR_rpt"/>
</dbReference>
<feature type="repeat" description="TPR" evidence="1">
    <location>
        <begin position="561"/>
        <end position="594"/>
    </location>
</feature>
<dbReference type="Pfam" id="PF13429">
    <property type="entry name" value="TPR_15"/>
    <property type="match status" value="1"/>
</dbReference>
<feature type="repeat" description="TPR" evidence="1">
    <location>
        <begin position="1584"/>
        <end position="1617"/>
    </location>
</feature>
<feature type="repeat" description="TPR" evidence="1">
    <location>
        <begin position="1516"/>
        <end position="1549"/>
    </location>
</feature>
<dbReference type="InterPro" id="IPR011990">
    <property type="entry name" value="TPR-like_helical_dom_sf"/>
</dbReference>
<evidence type="ECO:0000313" key="2">
    <source>
        <dbReference type="EMBL" id="SMX54310.1"/>
    </source>
</evidence>
<dbReference type="Pfam" id="PF14559">
    <property type="entry name" value="TPR_19"/>
    <property type="match status" value="3"/>
</dbReference>
<proteinExistence type="predicted"/>
<dbReference type="EMBL" id="LT859958">
    <property type="protein sequence ID" value="SMX54310.1"/>
    <property type="molecule type" value="Genomic_DNA"/>
</dbReference>
<dbReference type="Pfam" id="PF13432">
    <property type="entry name" value="TPR_16"/>
    <property type="match status" value="1"/>
</dbReference>
<dbReference type="OrthoDB" id="145327at2"/>
<dbReference type="Pfam" id="PF13414">
    <property type="entry name" value="TPR_11"/>
    <property type="match status" value="1"/>
</dbReference>
<accession>A0A1Y6K8H7</accession>